<evidence type="ECO:0000313" key="2">
    <source>
        <dbReference type="Proteomes" id="UP001519887"/>
    </source>
</evidence>
<proteinExistence type="predicted"/>
<comment type="caution">
    <text evidence="1">The sequence shown here is derived from an EMBL/GenBank/DDBJ whole genome shotgun (WGS) entry which is preliminary data.</text>
</comment>
<dbReference type="SUPFAM" id="SSF56601">
    <property type="entry name" value="beta-lactamase/transpeptidase-like"/>
    <property type="match status" value="1"/>
</dbReference>
<reference evidence="1 2" key="1">
    <citation type="submission" date="2021-07" db="EMBL/GenBank/DDBJ databases">
        <title>Paenibacillus radiodurans sp. nov., isolated from the southeastern edge of Tengger Desert.</title>
        <authorList>
            <person name="Zhang G."/>
        </authorList>
    </citation>
    <scope>NUCLEOTIDE SEQUENCE [LARGE SCALE GENOMIC DNA]</scope>
    <source>
        <strain evidence="1 2">CCM 7311</strain>
    </source>
</reference>
<feature type="non-terminal residue" evidence="1">
    <location>
        <position position="1"/>
    </location>
</feature>
<dbReference type="Proteomes" id="UP001519887">
    <property type="component" value="Unassembled WGS sequence"/>
</dbReference>
<sequence length="105" mass="12279">VWNDEQLVPVSWVESSTSRHHQGLQHYEPPIFGEYGYHWWVSPKELNGSVDYYFAKGYGGQYLFVIPELALVTAIRKEPEGRSRSICAKQLLHDWIIPLAREHRI</sequence>
<gene>
    <name evidence="1" type="ORF">K0U00_15795</name>
</gene>
<accession>A0ABS7C3K8</accession>
<dbReference type="EMBL" id="JAHZIK010000373">
    <property type="protein sequence ID" value="MBW7455489.1"/>
    <property type="molecule type" value="Genomic_DNA"/>
</dbReference>
<dbReference type="Gene3D" id="3.40.710.10">
    <property type="entry name" value="DD-peptidase/beta-lactamase superfamily"/>
    <property type="match status" value="1"/>
</dbReference>
<organism evidence="1 2">
    <name type="scientific">Paenibacillus sepulcri</name>
    <dbReference type="NCBI Taxonomy" id="359917"/>
    <lineage>
        <taxon>Bacteria</taxon>
        <taxon>Bacillati</taxon>
        <taxon>Bacillota</taxon>
        <taxon>Bacilli</taxon>
        <taxon>Bacillales</taxon>
        <taxon>Paenibacillaceae</taxon>
        <taxon>Paenibacillus</taxon>
    </lineage>
</organism>
<protein>
    <submittedName>
        <fullName evidence="1">Beta-lactamase family protein</fullName>
    </submittedName>
</protein>
<dbReference type="InterPro" id="IPR012338">
    <property type="entry name" value="Beta-lactam/transpept-like"/>
</dbReference>
<name>A0ABS7C3K8_9BACL</name>
<keyword evidence="2" id="KW-1185">Reference proteome</keyword>
<evidence type="ECO:0000313" key="1">
    <source>
        <dbReference type="EMBL" id="MBW7455489.1"/>
    </source>
</evidence>